<dbReference type="Gene3D" id="3.90.400.10">
    <property type="entry name" value="Oligo-1,6-glucosidase, Domain 2"/>
    <property type="match status" value="1"/>
</dbReference>
<name>F5RM52_9FIRM</name>
<dbReference type="EC" id="3.2.1.93" evidence="4"/>
<dbReference type="STRING" id="888060.HMPREF9081_1338"/>
<dbReference type="InterPro" id="IPR032091">
    <property type="entry name" value="Malt_amylase-like_C"/>
</dbReference>
<organism evidence="6 7">
    <name type="scientific">Centipeda periodontii DSM 2778</name>
    <dbReference type="NCBI Taxonomy" id="888060"/>
    <lineage>
        <taxon>Bacteria</taxon>
        <taxon>Bacillati</taxon>
        <taxon>Bacillota</taxon>
        <taxon>Negativicutes</taxon>
        <taxon>Selenomonadales</taxon>
        <taxon>Selenomonadaceae</taxon>
        <taxon>Centipeda</taxon>
    </lineage>
</organism>
<keyword evidence="2 6" id="KW-0378">Hydrolase</keyword>
<dbReference type="Pfam" id="PF16657">
    <property type="entry name" value="Malt_amylase_C"/>
    <property type="match status" value="1"/>
</dbReference>
<dbReference type="GO" id="GO:0005737">
    <property type="term" value="C:cytoplasm"/>
    <property type="evidence" value="ECO:0007669"/>
    <property type="project" value="UniProtKB-UniRule"/>
</dbReference>
<dbReference type="NCBIfam" id="TIGR02403">
    <property type="entry name" value="trehalose_treC"/>
    <property type="match status" value="1"/>
</dbReference>
<dbReference type="SUPFAM" id="SSF51445">
    <property type="entry name" value="(Trans)glycosidases"/>
    <property type="match status" value="1"/>
</dbReference>
<comment type="similarity">
    <text evidence="1">Belongs to the glycosyl hydrolase 13 family.</text>
</comment>
<dbReference type="SUPFAM" id="SSF51011">
    <property type="entry name" value="Glycosyl hydrolase domain"/>
    <property type="match status" value="1"/>
</dbReference>
<dbReference type="InterPro" id="IPR012769">
    <property type="entry name" value="Trehalose_TreC"/>
</dbReference>
<dbReference type="SMART" id="SM00642">
    <property type="entry name" value="Aamy"/>
    <property type="match status" value="1"/>
</dbReference>
<sequence>MTMPPPLMYGEENTMADFKNKVVYQIYPKSFKDSNGDGMGDLRGVAEKLDYLADMGVDYRWLTPFFVSPQKDNGYDVADYLDIDPHFGTMADFDALVQAADAKGLKIMLDMVLCHTSDQHAWFQRALAGDEKYQRYYILRDGRNKKSADDPGEPPTNWQCAFGGSAWQWEPRLRKWYLHLHDVSQPDLDWTNQNVREELANVVRFWKERGVAGFRFDVINLIAKPEVFADDTKGLGRRLFADGPHIHEYLRELVQNAGIDDMMTVGEMASTDLENCIHYTRPANHELSMAFNFHHLKVDYKDGDKWALMEPDMAQLKQLFSAWQTGMAEAGGWNALFWCNHDQPRIVSRMGDEETYRVESAKMLAACIHLMRGTPYIYQGEELGMTNACYTSIEDYRDVESLNCYRTLLEQGVAEADALKILAARSRDNGRTPMQWSAQQYAGFSTKKPWIPLAKNYPAINVEAAQKDENSILAFYKLLIKLRHEMPIIAEGDIRLIEEDNPNVIAYERTWQGERLTVFCNFRPTSVRLRHAFLQDFADAQKLLGNYPSMEECLRPYEVLAFYRQT</sequence>
<dbReference type="EMBL" id="AFHQ01000033">
    <property type="protein sequence ID" value="EGK59743.1"/>
    <property type="molecule type" value="Genomic_DNA"/>
</dbReference>
<evidence type="ECO:0000256" key="3">
    <source>
        <dbReference type="ARBA" id="ARBA00023295"/>
    </source>
</evidence>
<proteinExistence type="inferred from homology"/>
<dbReference type="HOGENOM" id="CLU_006462_2_3_9"/>
<dbReference type="Gene3D" id="3.20.20.80">
    <property type="entry name" value="Glycosidases"/>
    <property type="match status" value="1"/>
</dbReference>
<dbReference type="NCBIfam" id="NF008183">
    <property type="entry name" value="PRK10933.1"/>
    <property type="match status" value="1"/>
</dbReference>
<evidence type="ECO:0000256" key="1">
    <source>
        <dbReference type="ARBA" id="ARBA00008061"/>
    </source>
</evidence>
<dbReference type="InterPro" id="IPR045857">
    <property type="entry name" value="O16G_dom_2"/>
</dbReference>
<dbReference type="InterPro" id="IPR017853">
    <property type="entry name" value="GH"/>
</dbReference>
<keyword evidence="3 6" id="KW-0326">Glycosidase</keyword>
<dbReference type="InterPro" id="IPR006047">
    <property type="entry name" value="GH13_cat_dom"/>
</dbReference>
<dbReference type="Proteomes" id="UP000004067">
    <property type="component" value="Unassembled WGS sequence"/>
</dbReference>
<keyword evidence="7" id="KW-1185">Reference proteome</keyword>
<dbReference type="Pfam" id="PF00128">
    <property type="entry name" value="Alpha-amylase"/>
    <property type="match status" value="1"/>
</dbReference>
<dbReference type="GO" id="GO:0004556">
    <property type="term" value="F:alpha-amylase activity"/>
    <property type="evidence" value="ECO:0007669"/>
    <property type="project" value="TreeGrafter"/>
</dbReference>
<evidence type="ECO:0000256" key="4">
    <source>
        <dbReference type="NCBIfam" id="TIGR02403"/>
    </source>
</evidence>
<dbReference type="InterPro" id="IPR013780">
    <property type="entry name" value="Glyco_hydro_b"/>
</dbReference>
<evidence type="ECO:0000313" key="6">
    <source>
        <dbReference type="EMBL" id="EGK59743.1"/>
    </source>
</evidence>
<dbReference type="Gene3D" id="2.60.40.1180">
    <property type="entry name" value="Golgi alpha-mannosidase II"/>
    <property type="match status" value="1"/>
</dbReference>
<gene>
    <name evidence="6" type="primary">treC2</name>
    <name evidence="6" type="ORF">HMPREF9081_1338</name>
</gene>
<dbReference type="eggNOG" id="COG0366">
    <property type="taxonomic scope" value="Bacteria"/>
</dbReference>
<protein>
    <recommendedName>
        <fullName evidence="4">Alpha,alpha-phosphotrehalase</fullName>
        <ecNumber evidence="4">3.2.1.93</ecNumber>
    </recommendedName>
</protein>
<evidence type="ECO:0000259" key="5">
    <source>
        <dbReference type="SMART" id="SM00642"/>
    </source>
</evidence>
<comment type="caution">
    <text evidence="6">The sequence shown here is derived from an EMBL/GenBank/DDBJ whole genome shotgun (WGS) entry which is preliminary data.</text>
</comment>
<dbReference type="PANTHER" id="PTHR10357">
    <property type="entry name" value="ALPHA-AMYLASE FAMILY MEMBER"/>
    <property type="match status" value="1"/>
</dbReference>
<dbReference type="GO" id="GO:0008788">
    <property type="term" value="F:alpha,alpha-phosphotrehalase activity"/>
    <property type="evidence" value="ECO:0007669"/>
    <property type="project" value="UniProtKB-UniRule"/>
</dbReference>
<accession>F5RM52</accession>
<dbReference type="CDD" id="cd11333">
    <property type="entry name" value="AmyAc_SI_OligoGlu_DGase"/>
    <property type="match status" value="1"/>
</dbReference>
<evidence type="ECO:0000256" key="2">
    <source>
        <dbReference type="ARBA" id="ARBA00022801"/>
    </source>
</evidence>
<reference evidence="6 7" key="1">
    <citation type="submission" date="2011-04" db="EMBL/GenBank/DDBJ databases">
        <authorList>
            <person name="Muzny D."/>
            <person name="Qin X."/>
            <person name="Deng J."/>
            <person name="Jiang H."/>
            <person name="Liu Y."/>
            <person name="Qu J."/>
            <person name="Song X.-Z."/>
            <person name="Zhang L."/>
            <person name="Thornton R."/>
            <person name="Coyle M."/>
            <person name="Francisco L."/>
            <person name="Jackson L."/>
            <person name="Javaid M."/>
            <person name="Korchina V."/>
            <person name="Kovar C."/>
            <person name="Mata R."/>
            <person name="Mathew T."/>
            <person name="Ngo R."/>
            <person name="Nguyen L."/>
            <person name="Nguyen N."/>
            <person name="Okwuonu G."/>
            <person name="Ongeri F."/>
            <person name="Pham C."/>
            <person name="Simmons D."/>
            <person name="Wilczek-Boney K."/>
            <person name="Hale W."/>
            <person name="Jakkamsetti A."/>
            <person name="Pham P."/>
            <person name="Ruth R."/>
            <person name="San Lucas F."/>
            <person name="Warren J."/>
            <person name="Zhang J."/>
            <person name="Zhao Z."/>
            <person name="Zhou C."/>
            <person name="Zhu D."/>
            <person name="Lee S."/>
            <person name="Bess C."/>
            <person name="Blankenburg K."/>
            <person name="Forbes L."/>
            <person name="Fu Q."/>
            <person name="Gubbala S."/>
            <person name="Hirani K."/>
            <person name="Jayaseelan J.C."/>
            <person name="Lara F."/>
            <person name="Munidasa M."/>
            <person name="Palculict T."/>
            <person name="Patil S."/>
            <person name="Pu L.-L."/>
            <person name="Saada N."/>
            <person name="Tang L."/>
            <person name="Weissenberger G."/>
            <person name="Zhu Y."/>
            <person name="Hemphill L."/>
            <person name="Shang Y."/>
            <person name="Youmans B."/>
            <person name="Ayvaz T."/>
            <person name="Ross M."/>
            <person name="Santibanez J."/>
            <person name="Aqrawi P."/>
            <person name="Gross S."/>
            <person name="Joshi V."/>
            <person name="Fowler G."/>
            <person name="Nazareth L."/>
            <person name="Reid J."/>
            <person name="Worley K."/>
            <person name="Petrosino J."/>
            <person name="Highlander S."/>
            <person name="Gibbs R."/>
        </authorList>
    </citation>
    <scope>NUCLEOTIDE SEQUENCE [LARGE SCALE GENOMIC DNA]</scope>
    <source>
        <strain evidence="6 7">DSM 2778</strain>
    </source>
</reference>
<dbReference type="GO" id="GO:0005993">
    <property type="term" value="P:trehalose catabolic process"/>
    <property type="evidence" value="ECO:0007669"/>
    <property type="project" value="InterPro"/>
</dbReference>
<dbReference type="AlphaFoldDB" id="F5RM52"/>
<dbReference type="PANTHER" id="PTHR10357:SF217">
    <property type="entry name" value="TREHALOSE-6-PHOSPHATE HYDROLASE"/>
    <property type="match status" value="1"/>
</dbReference>
<feature type="domain" description="Glycosyl hydrolase family 13 catalytic" evidence="5">
    <location>
        <begin position="25"/>
        <end position="431"/>
    </location>
</feature>
<evidence type="ECO:0000313" key="7">
    <source>
        <dbReference type="Proteomes" id="UP000004067"/>
    </source>
</evidence>
<dbReference type="FunFam" id="3.20.20.80:FF:000064">
    <property type="entry name" value="Oligo-1,6-glucosidase"/>
    <property type="match status" value="1"/>
</dbReference>